<protein>
    <submittedName>
        <fullName evidence="2">ABC transporter substrate-binding protein</fullName>
    </submittedName>
</protein>
<name>A0A9E8MTV4_9FLAO</name>
<feature type="domain" description="PorZ N-terminal beta-propeller" evidence="1">
    <location>
        <begin position="44"/>
        <end position="204"/>
    </location>
</feature>
<dbReference type="InterPro" id="IPR011047">
    <property type="entry name" value="Quinoprotein_ADH-like_sf"/>
</dbReference>
<evidence type="ECO:0000259" key="1">
    <source>
        <dbReference type="Pfam" id="PF21544"/>
    </source>
</evidence>
<organism evidence="2 3">
    <name type="scientific">Lacinutrix neustonica</name>
    <dbReference type="NCBI Taxonomy" id="2980107"/>
    <lineage>
        <taxon>Bacteria</taxon>
        <taxon>Pseudomonadati</taxon>
        <taxon>Bacteroidota</taxon>
        <taxon>Flavobacteriia</taxon>
        <taxon>Flavobacteriales</taxon>
        <taxon>Flavobacteriaceae</taxon>
        <taxon>Lacinutrix</taxon>
    </lineage>
</organism>
<dbReference type="Proteomes" id="UP001164705">
    <property type="component" value="Chromosome"/>
</dbReference>
<dbReference type="InterPro" id="IPR015943">
    <property type="entry name" value="WD40/YVTN_repeat-like_dom_sf"/>
</dbReference>
<proteinExistence type="predicted"/>
<dbReference type="RefSeq" id="WP_267675413.1">
    <property type="nucleotide sequence ID" value="NZ_CP113088.1"/>
</dbReference>
<keyword evidence="3" id="KW-1185">Reference proteome</keyword>
<dbReference type="InterPro" id="IPR048954">
    <property type="entry name" value="PorZ_N"/>
</dbReference>
<reference evidence="2" key="1">
    <citation type="submission" date="2022-11" db="EMBL/GenBank/DDBJ databases">
        <title>Lacinutrix neustonica HL-RS19T sp. nov., isolated from the surface microlayer sample of brackish Lake Shihwa.</title>
        <authorList>
            <person name="Choi J.Y."/>
            <person name="Hwang C.Y."/>
        </authorList>
    </citation>
    <scope>NUCLEOTIDE SEQUENCE</scope>
    <source>
        <strain evidence="2">HL-RS19</strain>
    </source>
</reference>
<dbReference type="Pfam" id="PF21544">
    <property type="entry name" value="PorZ_N_b_propeller"/>
    <property type="match status" value="1"/>
</dbReference>
<dbReference type="SUPFAM" id="SSF50998">
    <property type="entry name" value="Quinoprotein alcohol dehydrogenase-like"/>
    <property type="match status" value="1"/>
</dbReference>
<evidence type="ECO:0000313" key="3">
    <source>
        <dbReference type="Proteomes" id="UP001164705"/>
    </source>
</evidence>
<dbReference type="KEGG" id="lnu:N7U66_11480"/>
<dbReference type="Gene3D" id="2.130.10.10">
    <property type="entry name" value="YVTN repeat-like/Quinoprotein amine dehydrogenase"/>
    <property type="match status" value="2"/>
</dbReference>
<sequence>MKVRFLFILFIFPSLIFSQDLFPGWTGCFSYLDVSSISYGETKIFGAAENAIFVYDVTTNEIDKISTIEGLSGETISSIEYIENKGLLFIGFENGLIQIYIESSRDVKTIVDILEKPSIPPNDKIINDFYLTGNEVYISTNYGISVYDSSALEFGDTYFIGDNGAQIKINETAVFNGFIYAATENGLRKAALDNPNLIDYQQWEWVTAIPFNGIVSTGLKLYGTSANGRLYDLTNGSAVSLILYATPPLDMRYSNENLVVTITNNIYIYTENFEEVRTVSAVDYNNVTFTSAFTDLSKNKIYIGSSRVDTIGLSGLGIIEIDINAPSVFQEIHPQSPLRNYFFQVRTQSSEVWVTHGSHDANYNPYAGIRESGLSHYINEQWNNISYNSLTTITPNPWALTYLSINPFNTGEVYVSSSIKGLVYIKDSEPITFYNEGNSTLTPFIPENTFVFASNFDKDGALRVLNARNERPLNRFKEGQWESFSLEPLISPATENAGFSSIVFDNNETVFMGSHGFGLIGFNVTTGAIKNISQIGQNMPSPSVKTMAIDKQNQLWLGTDKGLRIVTNTLEFMEGVPKFLILLF</sequence>
<gene>
    <name evidence="2" type="ORF">N7U66_11480</name>
</gene>
<dbReference type="EMBL" id="CP113088">
    <property type="protein sequence ID" value="WAC00865.1"/>
    <property type="molecule type" value="Genomic_DNA"/>
</dbReference>
<evidence type="ECO:0000313" key="2">
    <source>
        <dbReference type="EMBL" id="WAC00865.1"/>
    </source>
</evidence>
<accession>A0A9E8MTV4</accession>
<dbReference type="AlphaFoldDB" id="A0A9E8MTV4"/>